<keyword evidence="3" id="KW-1185">Reference proteome</keyword>
<dbReference type="Proteomes" id="UP001621706">
    <property type="component" value="Unassembled WGS sequence"/>
</dbReference>
<dbReference type="Pfam" id="PF13568">
    <property type="entry name" value="OMP_b-brl_2"/>
    <property type="match status" value="1"/>
</dbReference>
<evidence type="ECO:0000259" key="1">
    <source>
        <dbReference type="Pfam" id="PF13568"/>
    </source>
</evidence>
<dbReference type="EMBL" id="JAZGZP010000012">
    <property type="protein sequence ID" value="MFK7001091.1"/>
    <property type="molecule type" value="Genomic_DNA"/>
</dbReference>
<proteinExistence type="predicted"/>
<evidence type="ECO:0000313" key="3">
    <source>
        <dbReference type="Proteomes" id="UP001621706"/>
    </source>
</evidence>
<accession>A0ABW8P9F2</accession>
<name>A0ABW8P9F2_9FLAO</name>
<dbReference type="GeneID" id="96798844"/>
<feature type="domain" description="Outer membrane protein beta-barrel" evidence="1">
    <location>
        <begin position="24"/>
        <end position="162"/>
    </location>
</feature>
<reference evidence="2 3" key="1">
    <citation type="submission" date="2024-02" db="EMBL/GenBank/DDBJ databases">
        <title>Comparative Genomic Analysis of Flavobacterium Species Causing Columnaris Disease of Freshwater Fish in Thailand: Insights into Virulence and Resistance Mechanisms.</title>
        <authorList>
            <person name="Nguyen D."/>
            <person name="Chokmangmeepisarn P."/>
            <person name="Khianchaikhan K."/>
            <person name="Morishita M."/>
            <person name="Bunnoy A."/>
            <person name="Rodkhum C."/>
        </authorList>
    </citation>
    <scope>NUCLEOTIDE SEQUENCE [LARGE SCALE GENOMIC DNA]</scope>
    <source>
        <strain evidence="2 3">CNRT2201</strain>
    </source>
</reference>
<protein>
    <submittedName>
        <fullName evidence="2">Porin family protein</fullName>
    </submittedName>
</protein>
<dbReference type="RefSeq" id="WP_088398522.1">
    <property type="nucleotide sequence ID" value="NZ_CP067377.1"/>
</dbReference>
<organism evidence="2 3">
    <name type="scientific">Flavobacterium oreochromis</name>
    <dbReference type="NCBI Taxonomy" id="2906078"/>
    <lineage>
        <taxon>Bacteria</taxon>
        <taxon>Pseudomonadati</taxon>
        <taxon>Bacteroidota</taxon>
        <taxon>Flavobacteriia</taxon>
        <taxon>Flavobacteriales</taxon>
        <taxon>Flavobacteriaceae</taxon>
        <taxon>Flavobacterium</taxon>
    </lineage>
</organism>
<gene>
    <name evidence="2" type="ORF">V3I07_09305</name>
</gene>
<sequence length="181" mass="19824">MKTELKSFIVILFLFASFMTRGQLLTFGIKAGANYANFKSTTLQTKALTSYHAGLLAEIKVLGGLSFQPELLYSTQGATYDNAFQEIKSELGYISLPLMAKISLGRTLSLELGPQFSWLASKKVDWQTDVKTLDFSANAGLAVKLTDHLFVQGRYILGLTEIGKNADIKNSVGQISLGILF</sequence>
<evidence type="ECO:0000313" key="2">
    <source>
        <dbReference type="EMBL" id="MFK7001091.1"/>
    </source>
</evidence>
<comment type="caution">
    <text evidence="2">The sequence shown here is derived from an EMBL/GenBank/DDBJ whole genome shotgun (WGS) entry which is preliminary data.</text>
</comment>
<dbReference type="InterPro" id="IPR025665">
    <property type="entry name" value="Beta-barrel_OMP_2"/>
</dbReference>